<accession>A0A5E8CI29</accession>
<dbReference type="Gene3D" id="3.40.50.1240">
    <property type="entry name" value="Phosphoglycerate mutase-like"/>
    <property type="match status" value="1"/>
</dbReference>
<dbReference type="Pfam" id="PF00300">
    <property type="entry name" value="His_Phos_1"/>
    <property type="match status" value="1"/>
</dbReference>
<sequence>MTKKIYLIRHAEGYHNVNENYHLFNPELTPKGHQQILEKKEGLKKIKFNKIFVSPLTRTLQTATCLFGKVDMIALEEIREIICNPCDLRIPLTESVLEFPHVNFSLIIKNIDDFDKDNLIKENDYKKEERILYVDNMLRSLDATHIAIVTHGAFIEHFMEFIHNKKYVFLNNCETIILDY</sequence>
<dbReference type="PANTHER" id="PTHR48100">
    <property type="entry name" value="BROAD-SPECIFICITY PHOSPHATASE YOR283W-RELATED"/>
    <property type="match status" value="1"/>
</dbReference>
<dbReference type="SMART" id="SM00855">
    <property type="entry name" value="PGAM"/>
    <property type="match status" value="1"/>
</dbReference>
<dbReference type="PANTHER" id="PTHR48100:SF1">
    <property type="entry name" value="HISTIDINE PHOSPHATASE FAMILY PROTEIN-RELATED"/>
    <property type="match status" value="1"/>
</dbReference>
<reference evidence="1" key="1">
    <citation type="submission" date="2019-09" db="EMBL/GenBank/DDBJ databases">
        <authorList>
            <person name="Needham M D."/>
        </authorList>
    </citation>
    <scope>NUCLEOTIDE SEQUENCE</scope>
</reference>
<dbReference type="InterPro" id="IPR050275">
    <property type="entry name" value="PGM_Phosphatase"/>
</dbReference>
<protein>
    <submittedName>
        <fullName evidence="1">Histidine phosphatase superfamily (Branch 1)</fullName>
    </submittedName>
</protein>
<dbReference type="GO" id="GO:0016791">
    <property type="term" value="F:phosphatase activity"/>
    <property type="evidence" value="ECO:0007669"/>
    <property type="project" value="TreeGrafter"/>
</dbReference>
<gene>
    <name evidence="1" type="ORF">CPAV1605_768</name>
</gene>
<organism evidence="1">
    <name type="scientific">seawater metagenome</name>
    <dbReference type="NCBI Taxonomy" id="1561972"/>
    <lineage>
        <taxon>unclassified sequences</taxon>
        <taxon>metagenomes</taxon>
        <taxon>ecological metagenomes</taxon>
    </lineage>
</organism>
<dbReference type="InterPro" id="IPR029033">
    <property type="entry name" value="His_PPase_superfam"/>
</dbReference>
<dbReference type="EMBL" id="CABVLZ010000003">
    <property type="protein sequence ID" value="VVU95043.1"/>
    <property type="molecule type" value="Genomic_DNA"/>
</dbReference>
<proteinExistence type="predicted"/>
<evidence type="ECO:0000313" key="1">
    <source>
        <dbReference type="EMBL" id="VVU95043.1"/>
    </source>
</evidence>
<dbReference type="AlphaFoldDB" id="A0A5E8CI29"/>
<dbReference type="InterPro" id="IPR013078">
    <property type="entry name" value="His_Pase_superF_clade-1"/>
</dbReference>
<dbReference type="GO" id="GO:0005737">
    <property type="term" value="C:cytoplasm"/>
    <property type="evidence" value="ECO:0007669"/>
    <property type="project" value="TreeGrafter"/>
</dbReference>
<dbReference type="CDD" id="cd07067">
    <property type="entry name" value="HP_PGM_like"/>
    <property type="match status" value="1"/>
</dbReference>
<name>A0A5E8CI29_9ZZZZ</name>
<dbReference type="SUPFAM" id="SSF53254">
    <property type="entry name" value="Phosphoglycerate mutase-like"/>
    <property type="match status" value="1"/>
</dbReference>